<dbReference type="EMBL" id="BAABAL010000017">
    <property type="protein sequence ID" value="GAA4017473.1"/>
    <property type="molecule type" value="Genomic_DNA"/>
</dbReference>
<evidence type="ECO:0000256" key="1">
    <source>
        <dbReference type="SAM" id="MobiDB-lite"/>
    </source>
</evidence>
<evidence type="ECO:0000313" key="3">
    <source>
        <dbReference type="Proteomes" id="UP001501747"/>
    </source>
</evidence>
<protein>
    <submittedName>
        <fullName evidence="2">Uncharacterized protein</fullName>
    </submittedName>
</protein>
<feature type="compositionally biased region" description="Basic and acidic residues" evidence="1">
    <location>
        <begin position="83"/>
        <end position="94"/>
    </location>
</feature>
<evidence type="ECO:0000313" key="2">
    <source>
        <dbReference type="EMBL" id="GAA4017473.1"/>
    </source>
</evidence>
<name>A0ABP7SWD4_9PSEU</name>
<gene>
    <name evidence="2" type="ORF">GCM10022247_45990</name>
</gene>
<proteinExistence type="predicted"/>
<keyword evidence="3" id="KW-1185">Reference proteome</keyword>
<accession>A0ABP7SWD4</accession>
<organism evidence="2 3">
    <name type="scientific">Allokutzneria multivorans</name>
    <dbReference type="NCBI Taxonomy" id="1142134"/>
    <lineage>
        <taxon>Bacteria</taxon>
        <taxon>Bacillati</taxon>
        <taxon>Actinomycetota</taxon>
        <taxon>Actinomycetes</taxon>
        <taxon>Pseudonocardiales</taxon>
        <taxon>Pseudonocardiaceae</taxon>
        <taxon>Allokutzneria</taxon>
    </lineage>
</organism>
<dbReference type="Proteomes" id="UP001501747">
    <property type="component" value="Unassembled WGS sequence"/>
</dbReference>
<reference evidence="3" key="1">
    <citation type="journal article" date="2019" name="Int. J. Syst. Evol. Microbiol.">
        <title>The Global Catalogue of Microorganisms (GCM) 10K type strain sequencing project: providing services to taxonomists for standard genome sequencing and annotation.</title>
        <authorList>
            <consortium name="The Broad Institute Genomics Platform"/>
            <consortium name="The Broad Institute Genome Sequencing Center for Infectious Disease"/>
            <person name="Wu L."/>
            <person name="Ma J."/>
        </authorList>
    </citation>
    <scope>NUCLEOTIDE SEQUENCE [LARGE SCALE GENOMIC DNA]</scope>
    <source>
        <strain evidence="3">JCM 17342</strain>
    </source>
</reference>
<feature type="region of interest" description="Disordered" evidence="1">
    <location>
        <begin position="83"/>
        <end position="109"/>
    </location>
</feature>
<sequence>MRDKGDCSEGDDLTNDRLLVGPLIEHAACEAERGANEEERAYLASSWSCCSRPLLRFSGWWAGCARCDKVKAVQPMRLWETEHHAETGDERAQDELSATGLEPLGDKQT</sequence>
<comment type="caution">
    <text evidence="2">The sequence shown here is derived from an EMBL/GenBank/DDBJ whole genome shotgun (WGS) entry which is preliminary data.</text>
</comment>